<gene>
    <name evidence="3" type="ORF">Cvel_5256</name>
</gene>
<protein>
    <submittedName>
        <fullName evidence="3">Uncharacterized protein</fullName>
    </submittedName>
</protein>
<feature type="region of interest" description="Disordered" evidence="1">
    <location>
        <begin position="1591"/>
        <end position="1644"/>
    </location>
</feature>
<feature type="compositionally biased region" description="Basic residues" evidence="1">
    <location>
        <begin position="1260"/>
        <end position="1272"/>
    </location>
</feature>
<feature type="region of interest" description="Disordered" evidence="1">
    <location>
        <begin position="727"/>
        <end position="774"/>
    </location>
</feature>
<organism evidence="3">
    <name type="scientific">Chromera velia CCMP2878</name>
    <dbReference type="NCBI Taxonomy" id="1169474"/>
    <lineage>
        <taxon>Eukaryota</taxon>
        <taxon>Sar</taxon>
        <taxon>Alveolata</taxon>
        <taxon>Colpodellida</taxon>
        <taxon>Chromeraceae</taxon>
        <taxon>Chromera</taxon>
    </lineage>
</organism>
<evidence type="ECO:0000256" key="1">
    <source>
        <dbReference type="SAM" id="MobiDB-lite"/>
    </source>
</evidence>
<feature type="compositionally biased region" description="Polar residues" evidence="1">
    <location>
        <begin position="735"/>
        <end position="746"/>
    </location>
</feature>
<feature type="compositionally biased region" description="Pro residues" evidence="1">
    <location>
        <begin position="1342"/>
        <end position="1352"/>
    </location>
</feature>
<feature type="region of interest" description="Disordered" evidence="1">
    <location>
        <begin position="1259"/>
        <end position="1319"/>
    </location>
</feature>
<dbReference type="VEuPathDB" id="CryptoDB:Cvel_5256"/>
<sequence length="2541" mass="284665">MVLGVLLQSFLWKYVKGVTGKLFLEEDFDRKFRANFLGTQYVAKDVLLDPVVLTEYVHSIVGLPIRIKAGYVGTIDVEAVGTESGFLLTLKDLVLVAGPDPRTGSHYSTNKQWKSELITQHVQVLLSLLRHQRINAIKKVRQALAAATQKMMKTLYRAKGFIGLPVQEVMRIIKDTRKGVGGLKLEGDQILTGETDILRYYPNLKIRAQNVGIRFEDDMTDPGHPYGFCIHMASVELGSTEEVLSHPVPANENAQEQREGETEEGFHQNLEITGLSVSFDQNPAWVPSPLYEQCTARHMGVFAEEKILPRELLTKIAYAASASTGYFLQPTRAKVQLNVDVFPTTAGDFREADDPAVAKKIKEFEKKILEPREGQNAGTTSIPSNEDLAKQVRGEHTKVTNLSGWADMVRYGLIGRPQKLEPREVFGQPSSLVSDLADQEELLKQVHLETEVLDDTYPDKDSDAEPEGDEDPEVASEEYPGMSSRAKRKKKREQQRALAGKDEENVAKKRVVVHLEDLVFEIDQKLVRGLTNFVHAMRHFHRVETLRADRPPMYLSDLRRGKIWNPNDFIANTYVVALNSSLARQLAASQATSASVVAQQQQLPGQQQQQQQRRNKDKGASKNLPLFKHVPWNDERIPYHCIPQSTLFPSSKTVADMKFGQRKVWEGMLTSEIPPLPSCEKYGGILSKGEGTAAQVRYRSDGKDAGMFIFDVEEEKAKLEREKKMWGQWGGGARPSQTSSQNSTVPSRRASDVNHAYTGGEPNAPHLQQGGERGGKRAWPLYGIGAAEEECEEEMLGGDERHLKRSLIRQWWRYAAQLVLASNSPSAQGGRLRREVQRRIDQKRYTRIWRRVMATTSPLKDRGEKLHSMEDEMHRQLLEQEYDFPTVSVWRILATAERSYLKHKYDMEVAPLNSERHKQEKKRRERDREEAETEEQIAHKKKVLDHYDEVIQKLENAFRAVGSIISEDLSFGERTSVHLQVYDALKNQITLPFPECDVMLQFQRENATQMQTELRQSIHNCMHAFDLHVYKLSVSDFLPNRDVIPVNTVAAPLGLGPNYDMALSHLLLERLEGDDTIRRRNKKRYEEERKGRKTGGLTQAGGRTGRRGSEGNGPGNAEASMLAGERPKQIWEDGEGRRLSEMPSRITSALAPTLKRLSEERSTALPRILQNLWIGTAIKKVEINLCRAERGAETQSFRAVVEDLIMGSCSDPKMLRLHASCKEADVMDLRVDDNGDKFLLPGDDREKAGCRFLSLSVHGTQRHRVQQKKKVRRAEAMHRMKQSQQQPQQENEPQIPEEAQNRGSQAAGTAAIPHETRAPVQREGMLAGVQRFLGIAAEQPQQPAPAEGPPDPGSTTNRAAGSRVRFQEDGEGQAGGAEARRGSEGNTGGATNRRASEPDAVAGRPGPGRGSVAMRASHTLGPQQLEQQALEEPEGGPGPRPALGREGGDLNVSTMTVPAEGEGAQEPAPTARPTPAQRGIFRNNFIRRVSNMFFASATRGSTGSQEGAGGDGGNPEGARPRGLRASIAGGGDRRRSSMGADEVWNTSQDVDEEEQNRAAAAAAAGALGQPRGNRLVSQGEVTGVAARAAMDQSGVSGSRIDNDHKRRHGSPVTRQMREQRKQLEETEGTGEEKDSGGMGPLANFGNADSVDRVKVYYEILSRHGNPYRDIFDFFPTSQNASFVFAQCETSVDNSLRLPMNTSVLASFAPLHIDYAAAWASGLRKEVLRLMEAHKLQSIQNLKCLGVSHSIETAEHRVRRFLPMGSTHMKKVEAEYNLWMGHELKRRLMAKWGLAALTEANRKESLEKFWKNMSFEEVCACLDPQDIEMCRNHNLRQWQIEKEFDETYLSEVQTRWLDRCLDAERERDLKKDRSHEAELQVSMRNYEAVQRQLEEDRRAREIYLALVTRQRLKLEEVDNAIKASNVFFVLTTPRTWIRYSPEQESNLPKFDAVPVRLEIPKMSMNMLMLVRDTVDDATSKKIRDEQANRLTSEVVSYLRAYYSVGAKIPEDELLKDSAWQQRIQVEAGRYVSRALKPVHAMKPAVRQLGAAKGEYLGRVQDYVGELNDAADKPKKFAQLGKKKKYRNKSYEEILEAVFVERHRTDTDVEQLLKTATKAVGSWREAEKMNRLASFGALPQVTRQRRWEPRLLVEGTFGKLFLPPSISTAQLLSQWFFESVEQEVARVKQRLEIFVPSEERHWTFYQRFPYVRVPKPSEDLRETPSGLCFHEVHLGEEPPGREAVLGTTGVDREDENENKKRQTLMRMAANMKGGTLAWEPYEGGKRAIVYVKHKGQWQVIDFENSGVPVRYDVAEAAHTFKPELQTMAPVQSEFLQARGRAIRHNREEVQRQRLIEQLHPAAAHAHAVPMPASHPLGGHANFPQYPQMPSMQEAAFPYATASAAFPAPAAASVPGQLYQEGRRMSTFTYDAAQTFQVPFGWNPAAAPSAQYAYATEGTTGWAPNRQSQAGYPMGQTDFQGVYANGVVPGAGQQVYADGGGYVWGGGQDAATAGAGVWDVPPQAYTYQGTQGIGAQGANYYSMN</sequence>
<feature type="chain" id="PRO_5005190535" evidence="2">
    <location>
        <begin position="18"/>
        <end position="2541"/>
    </location>
</feature>
<proteinExistence type="predicted"/>
<feature type="compositionally biased region" description="Basic and acidic residues" evidence="1">
    <location>
        <begin position="1615"/>
        <end position="1635"/>
    </location>
</feature>
<feature type="region of interest" description="Disordered" evidence="1">
    <location>
        <begin position="1082"/>
        <end position="1127"/>
    </location>
</feature>
<accession>A0A0G4GV01</accession>
<keyword evidence="2" id="KW-0732">Signal</keyword>
<dbReference type="EMBL" id="CDMZ01001580">
    <property type="protein sequence ID" value="CEM34723.1"/>
    <property type="molecule type" value="Genomic_DNA"/>
</dbReference>
<feature type="region of interest" description="Disordered" evidence="1">
    <location>
        <begin position="599"/>
        <end position="624"/>
    </location>
</feature>
<feature type="signal peptide" evidence="2">
    <location>
        <begin position="1"/>
        <end position="17"/>
    </location>
</feature>
<feature type="compositionally biased region" description="Gly residues" evidence="1">
    <location>
        <begin position="1506"/>
        <end position="1515"/>
    </location>
</feature>
<name>A0A0G4GV01_9ALVE</name>
<feature type="region of interest" description="Disordered" evidence="1">
    <location>
        <begin position="370"/>
        <end position="395"/>
    </location>
</feature>
<evidence type="ECO:0000313" key="3">
    <source>
        <dbReference type="EMBL" id="CEM34723.1"/>
    </source>
</evidence>
<feature type="compositionally biased region" description="Low complexity" evidence="1">
    <location>
        <begin position="599"/>
        <end position="612"/>
    </location>
</feature>
<feature type="region of interest" description="Disordered" evidence="1">
    <location>
        <begin position="449"/>
        <end position="501"/>
    </location>
</feature>
<evidence type="ECO:0000256" key="2">
    <source>
        <dbReference type="SAM" id="SignalP"/>
    </source>
</evidence>
<reference evidence="3" key="1">
    <citation type="submission" date="2014-11" db="EMBL/GenBank/DDBJ databases">
        <authorList>
            <person name="Otto D Thomas"/>
            <person name="Naeem Raeece"/>
        </authorList>
    </citation>
    <scope>NUCLEOTIDE SEQUENCE</scope>
</reference>
<feature type="compositionally biased region" description="Low complexity" evidence="1">
    <location>
        <begin position="1282"/>
        <end position="1298"/>
    </location>
</feature>
<feature type="region of interest" description="Disordered" evidence="1">
    <location>
        <begin position="1428"/>
        <end position="1455"/>
    </location>
</feature>
<feature type="region of interest" description="Disordered" evidence="1">
    <location>
        <begin position="912"/>
        <end position="937"/>
    </location>
</feature>
<feature type="compositionally biased region" description="Acidic residues" evidence="1">
    <location>
        <begin position="464"/>
        <end position="476"/>
    </location>
</feature>
<feature type="region of interest" description="Disordered" evidence="1">
    <location>
        <begin position="1339"/>
        <end position="1414"/>
    </location>
</feature>
<feature type="region of interest" description="Disordered" evidence="1">
    <location>
        <begin position="1498"/>
        <end position="1573"/>
    </location>
</feature>